<dbReference type="OrthoDB" id="9787572at2"/>
<dbReference type="SUPFAM" id="SSF56784">
    <property type="entry name" value="HAD-like"/>
    <property type="match status" value="1"/>
</dbReference>
<dbReference type="InterPro" id="IPR010021">
    <property type="entry name" value="PGPP1/Gep4"/>
</dbReference>
<keyword evidence="2" id="KW-1185">Reference proteome</keyword>
<evidence type="ECO:0000313" key="2">
    <source>
        <dbReference type="Proteomes" id="UP000243002"/>
    </source>
</evidence>
<dbReference type="Gene3D" id="3.40.50.1000">
    <property type="entry name" value="HAD superfamily/HAD-like"/>
    <property type="match status" value="1"/>
</dbReference>
<organism evidence="1 2">
    <name type="scientific">Cyanobium usitatum str. Tous</name>
    <dbReference type="NCBI Taxonomy" id="2116684"/>
    <lineage>
        <taxon>Bacteria</taxon>
        <taxon>Bacillati</taxon>
        <taxon>Cyanobacteriota</taxon>
        <taxon>Cyanophyceae</taxon>
        <taxon>Synechococcales</taxon>
        <taxon>Prochlorococcaceae</taxon>
        <taxon>Cyanobium</taxon>
    </lineage>
</organism>
<dbReference type="Proteomes" id="UP000243002">
    <property type="component" value="Unassembled WGS sequence"/>
</dbReference>
<dbReference type="InterPro" id="IPR023214">
    <property type="entry name" value="HAD_sf"/>
</dbReference>
<protein>
    <submittedName>
        <fullName evidence="1">YqeG family HAD IIIA-type phosphatase</fullName>
    </submittedName>
</protein>
<accession>A0A2P7N1X6</accession>
<dbReference type="CDD" id="cd16416">
    <property type="entry name" value="HAD_BsYqeG-like"/>
    <property type="match status" value="1"/>
</dbReference>
<comment type="caution">
    <text evidence="1">The sequence shown here is derived from an EMBL/GenBank/DDBJ whole genome shotgun (WGS) entry which is preliminary data.</text>
</comment>
<sequence>MLRQLLRPNWLRECTLAELPLQELLDQPIRALVLDVDRTLLPRRQADLPASALRWLQQAQQQVPIHLFSNNPSRQRIGAVAAQLDLPYTISAGKPRRSALRRVLAELNLPHQEVALIGDRLFTDVIAGNRLGLFTVLVKPIDPQGHPCKRDRLQKLELRLANLVGTSLG</sequence>
<evidence type="ECO:0000313" key="1">
    <source>
        <dbReference type="EMBL" id="PSJ07401.1"/>
    </source>
</evidence>
<dbReference type="GO" id="GO:0008962">
    <property type="term" value="F:phosphatidylglycerophosphatase activity"/>
    <property type="evidence" value="ECO:0007669"/>
    <property type="project" value="InterPro"/>
</dbReference>
<gene>
    <name evidence="1" type="ORF">C7K55_01315</name>
</gene>
<proteinExistence type="predicted"/>
<dbReference type="Pfam" id="PF13242">
    <property type="entry name" value="Hydrolase_like"/>
    <property type="match status" value="1"/>
</dbReference>
<dbReference type="RefSeq" id="WP_106501586.1">
    <property type="nucleotide sequence ID" value="NZ_PXXO01000001.1"/>
</dbReference>
<name>A0A2P7N1X6_9CYAN</name>
<dbReference type="EMBL" id="PXXO01000001">
    <property type="protein sequence ID" value="PSJ07401.1"/>
    <property type="molecule type" value="Genomic_DNA"/>
</dbReference>
<reference evidence="1 2" key="1">
    <citation type="journal article" date="2018" name="Environ. Microbiol.">
        <title>Ecological and genomic features of two widespread freshwater picocyanobacteria.</title>
        <authorList>
            <person name="Cabello-Yeves P.J."/>
            <person name="Picazo A."/>
            <person name="Camacho A."/>
            <person name="Callieri C."/>
            <person name="Rosselli R."/>
            <person name="Roda-Garcia J.J."/>
            <person name="Coutinho F.H."/>
            <person name="Rodriguez-Valera F."/>
        </authorList>
    </citation>
    <scope>NUCLEOTIDE SEQUENCE [LARGE SCALE GENOMIC DNA]</scope>
    <source>
        <strain evidence="1 2">Tous</strain>
    </source>
</reference>
<dbReference type="AlphaFoldDB" id="A0A2P7N1X6"/>
<dbReference type="NCBIfam" id="TIGR01668">
    <property type="entry name" value="YqeG_hyp_ppase"/>
    <property type="match status" value="1"/>
</dbReference>
<dbReference type="InterPro" id="IPR036412">
    <property type="entry name" value="HAD-like_sf"/>
</dbReference>